<dbReference type="Proteomes" id="UP001632037">
    <property type="component" value="Unassembled WGS sequence"/>
</dbReference>
<reference evidence="1 2" key="1">
    <citation type="submission" date="2024-09" db="EMBL/GenBank/DDBJ databases">
        <title>Genome sequencing and assembly of Phytophthora oleae, isolate VK10A, causative agent of rot of olive drupes.</title>
        <authorList>
            <person name="Conti Taguali S."/>
            <person name="Riolo M."/>
            <person name="La Spada F."/>
            <person name="Cacciola S.O."/>
            <person name="Dionisio G."/>
        </authorList>
    </citation>
    <scope>NUCLEOTIDE SEQUENCE [LARGE SCALE GENOMIC DNA]</scope>
    <source>
        <strain evidence="1 2">VK10A</strain>
    </source>
</reference>
<accession>A0ABD3F5D9</accession>
<name>A0ABD3F5D9_9STRA</name>
<proteinExistence type="predicted"/>
<evidence type="ECO:0000313" key="2">
    <source>
        <dbReference type="Proteomes" id="UP001632037"/>
    </source>
</evidence>
<gene>
    <name evidence="1" type="ORF">V7S43_013844</name>
</gene>
<keyword evidence="2" id="KW-1185">Reference proteome</keyword>
<dbReference type="AlphaFoldDB" id="A0ABD3F5D9"/>
<dbReference type="EMBL" id="JBIMZQ010000037">
    <property type="protein sequence ID" value="KAL3661235.1"/>
    <property type="molecule type" value="Genomic_DNA"/>
</dbReference>
<comment type="caution">
    <text evidence="1">The sequence shown here is derived from an EMBL/GenBank/DDBJ whole genome shotgun (WGS) entry which is preliminary data.</text>
</comment>
<sequence length="192" mass="21740">MNFRKGNALLQALDIPLLAHSVQFPIRNQDPANVDSTVEAFKWENILDENGQKIVLLEEQQRQRYLKYVEDNISDVFLTEKLCVVAVEKDNNILSVALPGYGIELVGSTDLLIMSDLVKEFPQYMNRLTGVRMLIEVKSDAKTKDAVYQALSELTALGILANDLVVAMVTNLTDYWELFWFSNKSGGRIKIK</sequence>
<organism evidence="1 2">
    <name type="scientific">Phytophthora oleae</name>
    <dbReference type="NCBI Taxonomy" id="2107226"/>
    <lineage>
        <taxon>Eukaryota</taxon>
        <taxon>Sar</taxon>
        <taxon>Stramenopiles</taxon>
        <taxon>Oomycota</taxon>
        <taxon>Peronosporomycetes</taxon>
        <taxon>Peronosporales</taxon>
        <taxon>Peronosporaceae</taxon>
        <taxon>Phytophthora</taxon>
    </lineage>
</organism>
<evidence type="ECO:0000313" key="1">
    <source>
        <dbReference type="EMBL" id="KAL3661235.1"/>
    </source>
</evidence>
<protein>
    <submittedName>
        <fullName evidence="1">Uncharacterized protein</fullName>
    </submittedName>
</protein>